<evidence type="ECO:0000256" key="1">
    <source>
        <dbReference type="ARBA" id="ARBA00000085"/>
    </source>
</evidence>
<dbReference type="Pfam" id="PF00989">
    <property type="entry name" value="PAS"/>
    <property type="match status" value="1"/>
</dbReference>
<dbReference type="InterPro" id="IPR004358">
    <property type="entry name" value="Sig_transdc_His_kin-like_C"/>
</dbReference>
<keyword evidence="5" id="KW-0418">Kinase</keyword>
<dbReference type="Pfam" id="PF00512">
    <property type="entry name" value="HisKA"/>
    <property type="match status" value="1"/>
</dbReference>
<protein>
    <recommendedName>
        <fullName evidence="2">histidine kinase</fullName>
        <ecNumber evidence="2">2.7.13.3</ecNumber>
    </recommendedName>
</protein>
<dbReference type="NCBIfam" id="TIGR00229">
    <property type="entry name" value="sensory_box"/>
    <property type="match status" value="1"/>
</dbReference>
<dbReference type="RefSeq" id="WP_379723838.1">
    <property type="nucleotide sequence ID" value="NZ_JBHRYJ010000001.1"/>
</dbReference>
<feature type="domain" description="PAS" evidence="7">
    <location>
        <begin position="8"/>
        <end position="78"/>
    </location>
</feature>
<dbReference type="SMART" id="SM00387">
    <property type="entry name" value="HATPase_c"/>
    <property type="match status" value="1"/>
</dbReference>
<keyword evidence="10" id="KW-1185">Reference proteome</keyword>
<dbReference type="SUPFAM" id="SSF55874">
    <property type="entry name" value="ATPase domain of HSP90 chaperone/DNA topoisomerase II/histidine kinase"/>
    <property type="match status" value="1"/>
</dbReference>
<dbReference type="InterPro" id="IPR000700">
    <property type="entry name" value="PAS-assoc_C"/>
</dbReference>
<dbReference type="Proteomes" id="UP001595711">
    <property type="component" value="Unassembled WGS sequence"/>
</dbReference>
<dbReference type="PROSITE" id="PS50113">
    <property type="entry name" value="PAC"/>
    <property type="match status" value="2"/>
</dbReference>
<gene>
    <name evidence="9" type="ORF">ACFOOQ_07480</name>
</gene>
<dbReference type="PRINTS" id="PR00344">
    <property type="entry name" value="BCTRLSENSOR"/>
</dbReference>
<dbReference type="EC" id="2.7.13.3" evidence="2"/>
<dbReference type="SUPFAM" id="SSF55785">
    <property type="entry name" value="PYP-like sensor domain (PAS domain)"/>
    <property type="match status" value="2"/>
</dbReference>
<comment type="caution">
    <text evidence="9">The sequence shown here is derived from an EMBL/GenBank/DDBJ whole genome shotgun (WGS) entry which is preliminary data.</text>
</comment>
<dbReference type="Pfam" id="PF08447">
    <property type="entry name" value="PAS_3"/>
    <property type="match status" value="1"/>
</dbReference>
<dbReference type="PANTHER" id="PTHR43047">
    <property type="entry name" value="TWO-COMPONENT HISTIDINE PROTEIN KINASE"/>
    <property type="match status" value="1"/>
</dbReference>
<dbReference type="SMART" id="SM00388">
    <property type="entry name" value="HisKA"/>
    <property type="match status" value="1"/>
</dbReference>
<evidence type="ECO:0000256" key="3">
    <source>
        <dbReference type="ARBA" id="ARBA00022553"/>
    </source>
</evidence>
<feature type="domain" description="PAC" evidence="8">
    <location>
        <begin position="82"/>
        <end position="134"/>
    </location>
</feature>
<sequence>MPLTRTDGRTALAAIMEYSPIGMVLLSLDGRCLLANRAVCELLGYSREEMLVRSFRDLTHPEDVGVSARAIATLASQQATHQYAEKRYLHRDGHEVWGYVGWSLIPDDAGQPGYIIAQVADITDRKRHEAEREEMTQMLQLAIEASGIGIWSYDFDTDKTTFDARMNELWGRTDDSSPITRETWLACIHPDDRAMMAARADAVRDGNSDFELEHRIVLPDGRIRHLYVQSVLQRYPDCRPRRLIGTNWDMTDQIEAAEVLRRARDEAESASKAKSRFLANMSHELRTPLNAIIGFSEAMKSGIVNITNADLVRSYSADIHASGRHLLSIINDLLDLSRIEAGRFAIETTDIDLRDVINDVANVMRRQAEEAGLTLVYDIAGDVPAARADERAMRQILLNLLSNAVKFTPAGGQITCGLHTDGGGRVRCWVADTGIGIAAKDIPRLMQPFAQVTSVYSRQHQGAGLGLAIVRALVSMQGGEVALASEPGKGTAVTVTLPESRRLAA</sequence>
<dbReference type="CDD" id="cd00130">
    <property type="entry name" value="PAS"/>
    <property type="match status" value="1"/>
</dbReference>
<keyword evidence="4" id="KW-0808">Transferase</keyword>
<dbReference type="InterPro" id="IPR013767">
    <property type="entry name" value="PAS_fold"/>
</dbReference>
<dbReference type="InterPro" id="IPR036890">
    <property type="entry name" value="HATPase_C_sf"/>
</dbReference>
<evidence type="ECO:0000256" key="4">
    <source>
        <dbReference type="ARBA" id="ARBA00022679"/>
    </source>
</evidence>
<dbReference type="InterPro" id="IPR000014">
    <property type="entry name" value="PAS"/>
</dbReference>
<evidence type="ECO:0000256" key="2">
    <source>
        <dbReference type="ARBA" id="ARBA00012438"/>
    </source>
</evidence>
<feature type="domain" description="Histidine kinase" evidence="6">
    <location>
        <begin position="280"/>
        <end position="501"/>
    </location>
</feature>
<proteinExistence type="predicted"/>
<dbReference type="InterPro" id="IPR003661">
    <property type="entry name" value="HisK_dim/P_dom"/>
</dbReference>
<evidence type="ECO:0000259" key="7">
    <source>
        <dbReference type="PROSITE" id="PS50112"/>
    </source>
</evidence>
<comment type="catalytic activity">
    <reaction evidence="1">
        <text>ATP + protein L-histidine = ADP + protein N-phospho-L-histidine.</text>
        <dbReference type="EC" id="2.7.13.3"/>
    </reaction>
</comment>
<evidence type="ECO:0000313" key="9">
    <source>
        <dbReference type="EMBL" id="MFC3675378.1"/>
    </source>
</evidence>
<name>A0ABV7VD09_9PROT</name>
<dbReference type="InterPro" id="IPR035965">
    <property type="entry name" value="PAS-like_dom_sf"/>
</dbReference>
<dbReference type="Gene3D" id="1.10.287.130">
    <property type="match status" value="1"/>
</dbReference>
<dbReference type="InterPro" id="IPR036097">
    <property type="entry name" value="HisK_dim/P_sf"/>
</dbReference>
<dbReference type="PROSITE" id="PS50109">
    <property type="entry name" value="HIS_KIN"/>
    <property type="match status" value="1"/>
</dbReference>
<dbReference type="Gene3D" id="3.30.565.10">
    <property type="entry name" value="Histidine kinase-like ATPase, C-terminal domain"/>
    <property type="match status" value="1"/>
</dbReference>
<dbReference type="Pfam" id="PF02518">
    <property type="entry name" value="HATPase_c"/>
    <property type="match status" value="1"/>
</dbReference>
<accession>A0ABV7VD09</accession>
<dbReference type="SUPFAM" id="SSF47384">
    <property type="entry name" value="Homodimeric domain of signal transducing histidine kinase"/>
    <property type="match status" value="1"/>
</dbReference>
<evidence type="ECO:0000256" key="5">
    <source>
        <dbReference type="ARBA" id="ARBA00022777"/>
    </source>
</evidence>
<dbReference type="InterPro" id="IPR001610">
    <property type="entry name" value="PAC"/>
</dbReference>
<dbReference type="Gene3D" id="2.10.70.100">
    <property type="match status" value="1"/>
</dbReference>
<feature type="domain" description="PAC" evidence="8">
    <location>
        <begin position="210"/>
        <end position="262"/>
    </location>
</feature>
<dbReference type="InterPro" id="IPR013655">
    <property type="entry name" value="PAS_fold_3"/>
</dbReference>
<dbReference type="CDD" id="cd16922">
    <property type="entry name" value="HATPase_EvgS-ArcB-TorS-like"/>
    <property type="match status" value="1"/>
</dbReference>
<dbReference type="SMART" id="SM00091">
    <property type="entry name" value="PAS"/>
    <property type="match status" value="2"/>
</dbReference>
<dbReference type="CDD" id="cd00082">
    <property type="entry name" value="HisKA"/>
    <property type="match status" value="1"/>
</dbReference>
<dbReference type="SMART" id="SM00086">
    <property type="entry name" value="PAC"/>
    <property type="match status" value="2"/>
</dbReference>
<organism evidence="9 10">
    <name type="scientific">Ferrovibrio xuzhouensis</name>
    <dbReference type="NCBI Taxonomy" id="1576914"/>
    <lineage>
        <taxon>Bacteria</taxon>
        <taxon>Pseudomonadati</taxon>
        <taxon>Pseudomonadota</taxon>
        <taxon>Alphaproteobacteria</taxon>
        <taxon>Rhodospirillales</taxon>
        <taxon>Rhodospirillaceae</taxon>
        <taxon>Ferrovibrio</taxon>
    </lineage>
</organism>
<keyword evidence="3" id="KW-0597">Phosphoprotein</keyword>
<reference evidence="10" key="1">
    <citation type="journal article" date="2019" name="Int. J. Syst. Evol. Microbiol.">
        <title>The Global Catalogue of Microorganisms (GCM) 10K type strain sequencing project: providing services to taxonomists for standard genome sequencing and annotation.</title>
        <authorList>
            <consortium name="The Broad Institute Genomics Platform"/>
            <consortium name="The Broad Institute Genome Sequencing Center for Infectious Disease"/>
            <person name="Wu L."/>
            <person name="Ma J."/>
        </authorList>
    </citation>
    <scope>NUCLEOTIDE SEQUENCE [LARGE SCALE GENOMIC DNA]</scope>
    <source>
        <strain evidence="10">KCTC 42182</strain>
    </source>
</reference>
<dbReference type="InterPro" id="IPR003594">
    <property type="entry name" value="HATPase_dom"/>
</dbReference>
<dbReference type="PANTHER" id="PTHR43047:SF72">
    <property type="entry name" value="OSMOSENSING HISTIDINE PROTEIN KINASE SLN1"/>
    <property type="match status" value="1"/>
</dbReference>
<evidence type="ECO:0000259" key="8">
    <source>
        <dbReference type="PROSITE" id="PS50113"/>
    </source>
</evidence>
<dbReference type="PROSITE" id="PS50112">
    <property type="entry name" value="PAS"/>
    <property type="match status" value="1"/>
</dbReference>
<dbReference type="InterPro" id="IPR005467">
    <property type="entry name" value="His_kinase_dom"/>
</dbReference>
<evidence type="ECO:0000313" key="10">
    <source>
        <dbReference type="Proteomes" id="UP001595711"/>
    </source>
</evidence>
<evidence type="ECO:0000259" key="6">
    <source>
        <dbReference type="PROSITE" id="PS50109"/>
    </source>
</evidence>
<dbReference type="EMBL" id="JBHRYJ010000001">
    <property type="protein sequence ID" value="MFC3675378.1"/>
    <property type="molecule type" value="Genomic_DNA"/>
</dbReference>
<dbReference type="Gene3D" id="3.30.450.20">
    <property type="entry name" value="PAS domain"/>
    <property type="match status" value="2"/>
</dbReference>